<evidence type="ECO:0000313" key="2">
    <source>
        <dbReference type="EMBL" id="APX71956.1"/>
    </source>
</evidence>
<name>A0A1P8Q298_9LACO</name>
<sequence>MNEIYTEQQKLKFKIQELLIGIIFILQVLNNSQLPVQYETMSIFIRIMIFILLLFLFIGTLTMTFDIREMVIVLSIGILFFLSYHNSGNEMFLVTLLLIAGSRELNIQSIARSMLFGQIIGVTVVFFLMLFSIIPNVQTVRLEAVRYSLGFLNPNTISSYLLAIIIKYSVAYREKMDIKIIILLNIIILVTVRFTDSRTNLILFLIFDFLLLFYFILKRSKKNMEFYNILLKRGTKLTVLFSIALTWLVGKYFYFGSSFWLTLNKLFSARLSSIYSFQQQYGYSVFGQKIDKISGYMADQLGMSAKILDNAYAQLAIEYGIVVLIVFIVFYFKSINIFFYQNISILLISAFLYALSSFNGGNIFDWDKNITLILGGVLLIQNGFNRENCNGKNRNNNIS</sequence>
<keyword evidence="1" id="KW-0812">Transmembrane</keyword>
<keyword evidence="3" id="KW-1185">Reference proteome</keyword>
<dbReference type="STRING" id="1847728.BTM29_05025"/>
<evidence type="ECO:0000256" key="1">
    <source>
        <dbReference type="SAM" id="Phobius"/>
    </source>
</evidence>
<dbReference type="KEGG" id="lalw:BTM29_05025"/>
<protein>
    <recommendedName>
        <fullName evidence="4">Polymerase</fullName>
    </recommendedName>
</protein>
<feature type="transmembrane region" description="Helical" evidence="1">
    <location>
        <begin position="201"/>
        <end position="217"/>
    </location>
</feature>
<feature type="transmembrane region" description="Helical" evidence="1">
    <location>
        <begin position="43"/>
        <end position="65"/>
    </location>
</feature>
<feature type="transmembrane region" description="Helical" evidence="1">
    <location>
        <begin position="339"/>
        <end position="358"/>
    </location>
</feature>
<organism evidence="2 3">
    <name type="scientific">Companilactobacillus allii</name>
    <dbReference type="NCBI Taxonomy" id="1847728"/>
    <lineage>
        <taxon>Bacteria</taxon>
        <taxon>Bacillati</taxon>
        <taxon>Bacillota</taxon>
        <taxon>Bacilli</taxon>
        <taxon>Lactobacillales</taxon>
        <taxon>Lactobacillaceae</taxon>
        <taxon>Companilactobacillus</taxon>
    </lineage>
</organism>
<reference evidence="3" key="1">
    <citation type="submission" date="2016-12" db="EMBL/GenBank/DDBJ databases">
        <authorList>
            <person name="Jung M.Y."/>
            <person name="Lee S.H."/>
        </authorList>
    </citation>
    <scope>NUCLEOTIDE SEQUENCE [LARGE SCALE GENOMIC DNA]</scope>
    <source>
        <strain evidence="3">WiKim39</strain>
    </source>
</reference>
<feature type="transmembrane region" description="Helical" evidence="1">
    <location>
        <begin position="178"/>
        <end position="195"/>
    </location>
</feature>
<keyword evidence="1" id="KW-0472">Membrane</keyword>
<proteinExistence type="predicted"/>
<evidence type="ECO:0008006" key="4">
    <source>
        <dbReference type="Google" id="ProtNLM"/>
    </source>
</evidence>
<feature type="transmembrane region" description="Helical" evidence="1">
    <location>
        <begin position="237"/>
        <end position="255"/>
    </location>
</feature>
<feature type="transmembrane region" description="Helical" evidence="1">
    <location>
        <begin position="311"/>
        <end position="332"/>
    </location>
</feature>
<dbReference type="AlphaFoldDB" id="A0A1P8Q298"/>
<dbReference type="OrthoDB" id="2000069at2"/>
<evidence type="ECO:0000313" key="3">
    <source>
        <dbReference type="Proteomes" id="UP000187499"/>
    </source>
</evidence>
<accession>A0A1P8Q298</accession>
<keyword evidence="1" id="KW-1133">Transmembrane helix</keyword>
<feature type="transmembrane region" description="Helical" evidence="1">
    <location>
        <begin position="71"/>
        <end position="101"/>
    </location>
</feature>
<gene>
    <name evidence="2" type="ORF">BTM29_05025</name>
</gene>
<dbReference type="Proteomes" id="UP000187499">
    <property type="component" value="Chromosome"/>
</dbReference>
<dbReference type="RefSeq" id="WP_076614460.1">
    <property type="nucleotide sequence ID" value="NZ_CP019323.1"/>
</dbReference>
<feature type="transmembrane region" description="Helical" evidence="1">
    <location>
        <begin position="147"/>
        <end position="166"/>
    </location>
</feature>
<feature type="transmembrane region" description="Helical" evidence="1">
    <location>
        <begin position="113"/>
        <end position="135"/>
    </location>
</feature>
<dbReference type="EMBL" id="CP019323">
    <property type="protein sequence ID" value="APX71956.1"/>
    <property type="molecule type" value="Genomic_DNA"/>
</dbReference>